<name>A0A0B5BD62_9BACT</name>
<gene>
    <name evidence="2" type="ORF">GPICK_06370</name>
</gene>
<evidence type="ECO:0000313" key="3">
    <source>
        <dbReference type="Proteomes" id="UP000057609"/>
    </source>
</evidence>
<evidence type="ECO:0000256" key="1">
    <source>
        <dbReference type="SAM" id="Phobius"/>
    </source>
</evidence>
<dbReference type="EMBL" id="CP009788">
    <property type="protein sequence ID" value="AJE03039.1"/>
    <property type="molecule type" value="Genomic_DNA"/>
</dbReference>
<evidence type="ECO:0008006" key="4">
    <source>
        <dbReference type="Google" id="ProtNLM"/>
    </source>
</evidence>
<keyword evidence="1" id="KW-1133">Transmembrane helix</keyword>
<accession>A0A0B5BD62</accession>
<feature type="transmembrane region" description="Helical" evidence="1">
    <location>
        <begin position="227"/>
        <end position="246"/>
    </location>
</feature>
<feature type="transmembrane region" description="Helical" evidence="1">
    <location>
        <begin position="252"/>
        <end position="273"/>
    </location>
</feature>
<dbReference type="AlphaFoldDB" id="A0A0B5BD62"/>
<proteinExistence type="predicted"/>
<feature type="transmembrane region" description="Helical" evidence="1">
    <location>
        <begin position="75"/>
        <end position="92"/>
    </location>
</feature>
<feature type="transmembrane region" description="Helical" evidence="1">
    <location>
        <begin position="195"/>
        <end position="215"/>
    </location>
</feature>
<dbReference type="KEGG" id="gpi:GPICK_06370"/>
<feature type="transmembrane region" description="Helical" evidence="1">
    <location>
        <begin position="26"/>
        <end position="45"/>
    </location>
</feature>
<dbReference type="STRING" id="345632.GPICK_06370"/>
<organism evidence="2 3">
    <name type="scientific">Geobacter pickeringii</name>
    <dbReference type="NCBI Taxonomy" id="345632"/>
    <lineage>
        <taxon>Bacteria</taxon>
        <taxon>Pseudomonadati</taxon>
        <taxon>Thermodesulfobacteriota</taxon>
        <taxon>Desulfuromonadia</taxon>
        <taxon>Geobacterales</taxon>
        <taxon>Geobacteraceae</taxon>
        <taxon>Geobacter</taxon>
    </lineage>
</organism>
<evidence type="ECO:0000313" key="2">
    <source>
        <dbReference type="EMBL" id="AJE03039.1"/>
    </source>
</evidence>
<keyword evidence="1" id="KW-0472">Membrane</keyword>
<sequence>MPTIAVIGIIGMYSLMLSNDNIYKNNVRFFILVSVYTLISCMFLRGMRLEVFAAGIAIYIGFSMNKGLKIKPLKLAVIALTLYFFAQTWGVLRSISGTGLTIEDALSNAFRFAKDDGAAIYFQLGTFADIASTFYNTVGLYDDGLVKPLLGSSYLEYIPRTLPEFLYPDRPKDLSGLFENVGLTSGGGFFELAEAYMNFGSLGCIIVPFAITYLIAQCYLNALRHRCVTTILLYMFVVSMFLRGIWYQTFVFYKATITLMVIELFIAMFIPFLSTLLRKRIRHV</sequence>
<reference evidence="2 3" key="1">
    <citation type="journal article" date="2015" name="Genome Announc.">
        <title>Complete Genome of Geobacter pickeringii G13T, a Metal-Reducing Isolate from Sedimentary Kaolin Deposits.</title>
        <authorList>
            <person name="Badalamenti J.P."/>
            <person name="Bond D.R."/>
        </authorList>
    </citation>
    <scope>NUCLEOTIDE SEQUENCE [LARGE SCALE GENOMIC DNA]</scope>
    <source>
        <strain evidence="2 3">G13</strain>
    </source>
</reference>
<dbReference type="HOGENOM" id="CLU_979205_0_0_7"/>
<keyword evidence="3" id="KW-1185">Reference proteome</keyword>
<protein>
    <recommendedName>
        <fullName evidence="4">Oligosaccharide repeat unit polymerase</fullName>
    </recommendedName>
</protein>
<keyword evidence="1" id="KW-0812">Transmembrane</keyword>
<dbReference type="Proteomes" id="UP000057609">
    <property type="component" value="Chromosome"/>
</dbReference>